<dbReference type="STRING" id="224013.ACX27_25825"/>
<evidence type="ECO:0000313" key="2">
    <source>
        <dbReference type="EMBL" id="ALF55473.1"/>
    </source>
</evidence>
<keyword evidence="3" id="KW-1185">Reference proteome</keyword>
<gene>
    <name evidence="2" type="ORF">ACX27_25825</name>
</gene>
<name>A0A0M3V6D6_9NOSO</name>
<organism evidence="2 3">
    <name type="scientific">Nostoc piscinale CENA21</name>
    <dbReference type="NCBI Taxonomy" id="224013"/>
    <lineage>
        <taxon>Bacteria</taxon>
        <taxon>Bacillati</taxon>
        <taxon>Cyanobacteriota</taxon>
        <taxon>Cyanophyceae</taxon>
        <taxon>Nostocales</taxon>
        <taxon>Nostocaceae</taxon>
        <taxon>Nostoc</taxon>
    </lineage>
</organism>
<dbReference type="EMBL" id="CP012036">
    <property type="protein sequence ID" value="ALF55473.1"/>
    <property type="molecule type" value="Genomic_DNA"/>
</dbReference>
<dbReference type="AlphaFoldDB" id="A0A0M3V6D6"/>
<dbReference type="InterPro" id="IPR011010">
    <property type="entry name" value="DNA_brk_join_enz"/>
</dbReference>
<sequence length="87" mass="9917">MTLKVLDNIWRGNQVRGYLYKGVVTELAENGLVPYLKLYSTRHTFATWAITSGASPEKVAYWLGDDVRTVLAYYCHPNVTKTECPDF</sequence>
<dbReference type="KEGG" id="npz:ACX27_25825"/>
<protein>
    <recommendedName>
        <fullName evidence="4">Tyr recombinase domain-containing protein</fullName>
    </recommendedName>
</protein>
<keyword evidence="1" id="KW-0233">DNA recombination</keyword>
<reference evidence="2 3" key="2">
    <citation type="journal article" date="2016" name="Genome Announc.">
        <title>Draft Genome Sequence of the N2-Fixing Cyanobacterium Nostoc piscinale CENA21, Isolated from the Brazilian Amazon Floodplain.</title>
        <authorList>
            <person name="Leao T."/>
            <person name="Guimaraes P.I."/>
            <person name="de Melo A.G."/>
            <person name="Ramos R.T."/>
            <person name="Leao P.N."/>
            <person name="Silva A."/>
            <person name="Fiore M.F."/>
            <person name="Schneider M.P."/>
        </authorList>
    </citation>
    <scope>NUCLEOTIDE SEQUENCE [LARGE SCALE GENOMIC DNA]</scope>
    <source>
        <strain evidence="2 3">CENA21</strain>
    </source>
</reference>
<accession>A0A0M3V6D6</accession>
<dbReference type="RefSeq" id="WP_062296658.1">
    <property type="nucleotide sequence ID" value="NZ_CP012036.1"/>
</dbReference>
<dbReference type="GO" id="GO:0003677">
    <property type="term" value="F:DNA binding"/>
    <property type="evidence" value="ECO:0007669"/>
    <property type="project" value="InterPro"/>
</dbReference>
<dbReference type="Proteomes" id="UP000062645">
    <property type="component" value="Chromosome"/>
</dbReference>
<dbReference type="Gene3D" id="1.10.443.10">
    <property type="entry name" value="Intergrase catalytic core"/>
    <property type="match status" value="1"/>
</dbReference>
<evidence type="ECO:0008006" key="4">
    <source>
        <dbReference type="Google" id="ProtNLM"/>
    </source>
</evidence>
<dbReference type="PATRIC" id="fig|224013.5.peg.6191"/>
<reference evidence="3" key="1">
    <citation type="submission" date="2015-07" db="EMBL/GenBank/DDBJ databases">
        <title>Genome Of Nitrogen-Fixing Cyanobacterium Nostoc piscinale CENA21 From Solimoes/Amazon River Floodplain Sediments And Comparative Genomics To Uncover Biosynthetic Natural Products Potential.</title>
        <authorList>
            <person name="Leao T.F."/>
            <person name="Leao P.N."/>
            <person name="Guimaraes P.I."/>
            <person name="de Melo A.G.C."/>
            <person name="Ramos R.T.J."/>
            <person name="Silva A."/>
            <person name="Fiore M.F."/>
            <person name="Schneider M.P.C."/>
        </authorList>
    </citation>
    <scope>NUCLEOTIDE SEQUENCE [LARGE SCALE GENOMIC DNA]</scope>
    <source>
        <strain evidence="3">CENA21</strain>
    </source>
</reference>
<evidence type="ECO:0000313" key="3">
    <source>
        <dbReference type="Proteomes" id="UP000062645"/>
    </source>
</evidence>
<dbReference type="InterPro" id="IPR013762">
    <property type="entry name" value="Integrase-like_cat_sf"/>
</dbReference>
<dbReference type="GO" id="GO:0015074">
    <property type="term" value="P:DNA integration"/>
    <property type="evidence" value="ECO:0007669"/>
    <property type="project" value="InterPro"/>
</dbReference>
<proteinExistence type="predicted"/>
<dbReference type="GO" id="GO:0006310">
    <property type="term" value="P:DNA recombination"/>
    <property type="evidence" value="ECO:0007669"/>
    <property type="project" value="UniProtKB-KW"/>
</dbReference>
<dbReference type="SUPFAM" id="SSF56349">
    <property type="entry name" value="DNA breaking-rejoining enzymes"/>
    <property type="match status" value="1"/>
</dbReference>
<evidence type="ECO:0000256" key="1">
    <source>
        <dbReference type="ARBA" id="ARBA00023172"/>
    </source>
</evidence>